<keyword evidence="3" id="KW-1185">Reference proteome</keyword>
<gene>
    <name evidence="2" type="ORF">MmiAt1_01370</name>
</gene>
<feature type="transmembrane region" description="Helical" evidence="1">
    <location>
        <begin position="93"/>
        <end position="111"/>
    </location>
</feature>
<reference evidence="2 3" key="1">
    <citation type="submission" date="2023-06" db="EMBL/GenBank/DDBJ databases">
        <title>Genome sequence of Methanimicrococcus sp. At1.</title>
        <authorList>
            <person name="Protasov E."/>
            <person name="Platt K."/>
            <person name="Poehlein A."/>
            <person name="Daniel R."/>
            <person name="Brune A."/>
        </authorList>
    </citation>
    <scope>NUCLEOTIDE SEQUENCE [LARGE SCALE GENOMIC DNA]</scope>
    <source>
        <strain evidence="2 3">At1</strain>
    </source>
</reference>
<feature type="transmembrane region" description="Helical" evidence="1">
    <location>
        <begin position="149"/>
        <end position="169"/>
    </location>
</feature>
<sequence length="172" mass="18818">MSTNSRKFDWLSFLIGILLILAALIAFSDTAGSLAGIAIFIGILAVVGGVIELYSGWQLHKLELGGTWTMVLGIINVLIGLFILFNIKSSVIALPYVFAVWFIIDSVLSLLNLDLAKAVSKSYYWLKIIISVFGIAIGILLIFNPVVSAFTLAFLVGFYFLIFGILYIVKAF</sequence>
<organism evidence="2 3">
    <name type="scientific">Methanimicrococcus hacksteinii</name>
    <dbReference type="NCBI Taxonomy" id="3028293"/>
    <lineage>
        <taxon>Archaea</taxon>
        <taxon>Methanobacteriati</taxon>
        <taxon>Methanobacteriota</taxon>
        <taxon>Stenosarchaea group</taxon>
        <taxon>Methanomicrobia</taxon>
        <taxon>Methanosarcinales</taxon>
        <taxon>Methanosarcinaceae</taxon>
        <taxon>Methanimicrococcus</taxon>
    </lineage>
</organism>
<name>A0ABU3VMI4_9EURY</name>
<feature type="transmembrane region" description="Helical" evidence="1">
    <location>
        <begin position="66"/>
        <end position="87"/>
    </location>
</feature>
<keyword evidence="1" id="KW-0812">Transmembrane</keyword>
<comment type="caution">
    <text evidence="2">The sequence shown here is derived from an EMBL/GenBank/DDBJ whole genome shotgun (WGS) entry which is preliminary data.</text>
</comment>
<evidence type="ECO:0000313" key="3">
    <source>
        <dbReference type="Proteomes" id="UP001272052"/>
    </source>
</evidence>
<keyword evidence="1" id="KW-0472">Membrane</keyword>
<protein>
    <recommendedName>
        <fullName evidence="4">Acid-resistance membrane protein</fullName>
    </recommendedName>
</protein>
<feature type="transmembrane region" description="Helical" evidence="1">
    <location>
        <begin position="123"/>
        <end position="143"/>
    </location>
</feature>
<keyword evidence="1" id="KW-1133">Transmembrane helix</keyword>
<evidence type="ECO:0000313" key="2">
    <source>
        <dbReference type="EMBL" id="MDV0444607.1"/>
    </source>
</evidence>
<dbReference type="PANTHER" id="PTHR34989">
    <property type="entry name" value="PROTEIN HDED"/>
    <property type="match status" value="1"/>
</dbReference>
<dbReference type="EMBL" id="JAWDKC010000003">
    <property type="protein sequence ID" value="MDV0444607.1"/>
    <property type="molecule type" value="Genomic_DNA"/>
</dbReference>
<dbReference type="PANTHER" id="PTHR34989:SF1">
    <property type="entry name" value="PROTEIN HDED"/>
    <property type="match status" value="1"/>
</dbReference>
<evidence type="ECO:0000256" key="1">
    <source>
        <dbReference type="SAM" id="Phobius"/>
    </source>
</evidence>
<dbReference type="RefSeq" id="WP_318785004.1">
    <property type="nucleotide sequence ID" value="NZ_JAWDKC010000003.1"/>
</dbReference>
<accession>A0ABU3VMI4</accession>
<dbReference type="Pfam" id="PF03729">
    <property type="entry name" value="DUF308"/>
    <property type="match status" value="2"/>
</dbReference>
<feature type="transmembrane region" description="Helical" evidence="1">
    <location>
        <begin position="7"/>
        <end position="27"/>
    </location>
</feature>
<feature type="transmembrane region" description="Helical" evidence="1">
    <location>
        <begin position="33"/>
        <end position="54"/>
    </location>
</feature>
<dbReference type="InterPro" id="IPR005325">
    <property type="entry name" value="DUF308_memb"/>
</dbReference>
<evidence type="ECO:0008006" key="4">
    <source>
        <dbReference type="Google" id="ProtNLM"/>
    </source>
</evidence>
<proteinExistence type="predicted"/>
<dbReference type="InterPro" id="IPR052712">
    <property type="entry name" value="Acid_resist_chaperone_HdeD"/>
</dbReference>
<dbReference type="Proteomes" id="UP001272052">
    <property type="component" value="Unassembled WGS sequence"/>
</dbReference>